<evidence type="ECO:0000256" key="1">
    <source>
        <dbReference type="SAM" id="Phobius"/>
    </source>
</evidence>
<protein>
    <recommendedName>
        <fullName evidence="4">DUF3618 domain-containing protein</fullName>
    </recommendedName>
</protein>
<keyword evidence="3" id="KW-1185">Reference proteome</keyword>
<feature type="transmembrane region" description="Helical" evidence="1">
    <location>
        <begin position="75"/>
        <end position="92"/>
    </location>
</feature>
<evidence type="ECO:0008006" key="4">
    <source>
        <dbReference type="Google" id="ProtNLM"/>
    </source>
</evidence>
<name>A0AAD1MUQ2_9MYCO</name>
<reference evidence="2 3" key="1">
    <citation type="journal article" date="2019" name="Emerg. Microbes Infect.">
        <title>Comprehensive subspecies identification of 175 nontuberculous mycobacteria species based on 7547 genomic profiles.</title>
        <authorList>
            <person name="Matsumoto Y."/>
            <person name="Kinjo T."/>
            <person name="Motooka D."/>
            <person name="Nabeya D."/>
            <person name="Jung N."/>
            <person name="Uechi K."/>
            <person name="Horii T."/>
            <person name="Iida T."/>
            <person name="Fujita J."/>
            <person name="Nakamura S."/>
        </authorList>
    </citation>
    <scope>NUCLEOTIDE SEQUENCE [LARGE SCALE GENOMIC DNA]</scope>
    <source>
        <strain evidence="2 3">JCM 17423</strain>
    </source>
</reference>
<proteinExistence type="predicted"/>
<gene>
    <name evidence="2" type="ORF">MLIT_20180</name>
</gene>
<dbReference type="AlphaFoldDB" id="A0AAD1MUQ2"/>
<dbReference type="Pfam" id="PF12277">
    <property type="entry name" value="DUF3618"/>
    <property type="match status" value="1"/>
</dbReference>
<evidence type="ECO:0000313" key="2">
    <source>
        <dbReference type="EMBL" id="BBY16426.1"/>
    </source>
</evidence>
<keyword evidence="1" id="KW-1133">Transmembrane helix</keyword>
<dbReference type="InterPro" id="IPR022062">
    <property type="entry name" value="DUF3618"/>
</dbReference>
<accession>A0AAD1MUQ2</accession>
<evidence type="ECO:0000313" key="3">
    <source>
        <dbReference type="Proteomes" id="UP000466607"/>
    </source>
</evidence>
<dbReference type="RefSeq" id="WP_134052370.1">
    <property type="nucleotide sequence ID" value="NZ_AP022586.1"/>
</dbReference>
<keyword evidence="1" id="KW-0472">Membrane</keyword>
<sequence>MTAPDRPEPGPDAGVEDIEADIEATRQQLGETVEALSAKLDVKQQAKDKVDETKQRVAVKAQTAQHVVTDNPQKTVPVVAVAVALLVALIVWRRRR</sequence>
<dbReference type="Proteomes" id="UP000466607">
    <property type="component" value="Chromosome"/>
</dbReference>
<dbReference type="EMBL" id="AP022586">
    <property type="protein sequence ID" value="BBY16426.1"/>
    <property type="molecule type" value="Genomic_DNA"/>
</dbReference>
<organism evidence="2 3">
    <name type="scientific">Mycolicibacterium litorale</name>
    <dbReference type="NCBI Taxonomy" id="758802"/>
    <lineage>
        <taxon>Bacteria</taxon>
        <taxon>Bacillati</taxon>
        <taxon>Actinomycetota</taxon>
        <taxon>Actinomycetes</taxon>
        <taxon>Mycobacteriales</taxon>
        <taxon>Mycobacteriaceae</taxon>
        <taxon>Mycolicibacterium</taxon>
    </lineage>
</organism>
<keyword evidence="1" id="KW-0812">Transmembrane</keyword>